<evidence type="ECO:0000313" key="1">
    <source>
        <dbReference type="EMBL" id="QHT69346.1"/>
    </source>
</evidence>
<sequence length="129" mass="14697">MIQFQNEFVTAELTNDSTAILLTWKGFIPSASYRDALDKSLEIAKKHKIKNWVSDIRLMKVLGIKDQEWAGTEWVTKAVSSGCYRKQGVIMSEDVFGQASAKNILISVQNQQIEIQNFTKLEEAKKWLS</sequence>
<dbReference type="EMBL" id="CP048222">
    <property type="protein sequence ID" value="QHT69346.1"/>
    <property type="molecule type" value="Genomic_DNA"/>
</dbReference>
<evidence type="ECO:0000313" key="2">
    <source>
        <dbReference type="Proteomes" id="UP000480178"/>
    </source>
</evidence>
<dbReference type="AlphaFoldDB" id="A0A6C0GMT6"/>
<proteinExistence type="predicted"/>
<reference evidence="1 2" key="1">
    <citation type="submission" date="2020-01" db="EMBL/GenBank/DDBJ databases">
        <authorList>
            <person name="Kim M.K."/>
        </authorList>
    </citation>
    <scope>NUCLEOTIDE SEQUENCE [LARGE SCALE GENOMIC DNA]</scope>
    <source>
        <strain evidence="1 2">172606-1</strain>
    </source>
</reference>
<dbReference type="KEGG" id="rhoz:GXP67_23250"/>
<keyword evidence="2" id="KW-1185">Reference proteome</keyword>
<dbReference type="Proteomes" id="UP000480178">
    <property type="component" value="Chromosome"/>
</dbReference>
<name>A0A6C0GMT6_9BACT</name>
<protein>
    <recommendedName>
        <fullName evidence="3">STAS/SEC14 domain-containing protein</fullName>
    </recommendedName>
</protein>
<dbReference type="RefSeq" id="WP_162445335.1">
    <property type="nucleotide sequence ID" value="NZ_CP048222.1"/>
</dbReference>
<accession>A0A6C0GMT6</accession>
<evidence type="ECO:0008006" key="3">
    <source>
        <dbReference type="Google" id="ProtNLM"/>
    </source>
</evidence>
<gene>
    <name evidence="1" type="ORF">GXP67_23250</name>
</gene>
<organism evidence="1 2">
    <name type="scientific">Rhodocytophaga rosea</name>
    <dbReference type="NCBI Taxonomy" id="2704465"/>
    <lineage>
        <taxon>Bacteria</taxon>
        <taxon>Pseudomonadati</taxon>
        <taxon>Bacteroidota</taxon>
        <taxon>Cytophagia</taxon>
        <taxon>Cytophagales</taxon>
        <taxon>Rhodocytophagaceae</taxon>
        <taxon>Rhodocytophaga</taxon>
    </lineage>
</organism>